<sequence>MDIDLPGMFIEKFTKLLFEKEGNWQNILKVSMAVANDSFYTVINVLYSAQSIALACILYAAIRFNVPTPFDDPQFNFDICQERYVFKKMMAYQQQQLSQNCQDSPMIDESKKQLMIEQLKAEFKKIPWEKKVDLECELNEVVDSVKQIQNFYSNLLNGKQH</sequence>
<reference evidence="1 2" key="1">
    <citation type="submission" date="2014-06" db="EMBL/GenBank/DDBJ databases">
        <authorList>
            <person name="Swart Estienne"/>
        </authorList>
    </citation>
    <scope>NUCLEOTIDE SEQUENCE [LARGE SCALE GENOMIC DNA]</scope>
    <source>
        <strain evidence="1 2">130c</strain>
    </source>
</reference>
<dbReference type="SUPFAM" id="SSF47954">
    <property type="entry name" value="Cyclin-like"/>
    <property type="match status" value="1"/>
</dbReference>
<gene>
    <name evidence="1" type="primary">Contig16024.g17078</name>
    <name evidence="1" type="ORF">STYLEM_15535</name>
</gene>
<accession>A0A078AVN1</accession>
<dbReference type="Proteomes" id="UP000039865">
    <property type="component" value="Unassembled WGS sequence"/>
</dbReference>
<name>A0A078AVN1_STYLE</name>
<dbReference type="Gene3D" id="1.10.472.10">
    <property type="entry name" value="Cyclin-like"/>
    <property type="match status" value="1"/>
</dbReference>
<dbReference type="EMBL" id="CCKQ01014646">
    <property type="protein sequence ID" value="CDW86440.1"/>
    <property type="molecule type" value="Genomic_DNA"/>
</dbReference>
<dbReference type="CDD" id="cd20546">
    <property type="entry name" value="CYCLIN_SpCG1C_ScCTK2-like_rpt2"/>
    <property type="match status" value="1"/>
</dbReference>
<evidence type="ECO:0000313" key="1">
    <source>
        <dbReference type="EMBL" id="CDW86440.1"/>
    </source>
</evidence>
<dbReference type="InterPro" id="IPR036915">
    <property type="entry name" value="Cyclin-like_sf"/>
</dbReference>
<dbReference type="AlphaFoldDB" id="A0A078AVN1"/>
<evidence type="ECO:0000313" key="2">
    <source>
        <dbReference type="Proteomes" id="UP000039865"/>
    </source>
</evidence>
<dbReference type="InParanoid" id="A0A078AVN1"/>
<proteinExistence type="predicted"/>
<keyword evidence="2" id="KW-1185">Reference proteome</keyword>
<organism evidence="1 2">
    <name type="scientific">Stylonychia lemnae</name>
    <name type="common">Ciliate</name>
    <dbReference type="NCBI Taxonomy" id="5949"/>
    <lineage>
        <taxon>Eukaryota</taxon>
        <taxon>Sar</taxon>
        <taxon>Alveolata</taxon>
        <taxon>Ciliophora</taxon>
        <taxon>Intramacronucleata</taxon>
        <taxon>Spirotrichea</taxon>
        <taxon>Stichotrichia</taxon>
        <taxon>Sporadotrichida</taxon>
        <taxon>Oxytrichidae</taxon>
        <taxon>Stylonychinae</taxon>
        <taxon>Stylonychia</taxon>
    </lineage>
</organism>
<protein>
    <submittedName>
        <fullName evidence="1">Uncharacterized protein</fullName>
    </submittedName>
</protein>